<sequence>MASQNVEKKTRGQQKIKMQRMENETSRSVTFSMLAAHYV</sequence>
<accession>A0A834SWZ2</accession>
<evidence type="ECO:0000256" key="1">
    <source>
        <dbReference type="SAM" id="MobiDB-lite"/>
    </source>
</evidence>
<keyword evidence="3" id="KW-1185">Reference proteome</keyword>
<feature type="compositionally biased region" description="Basic and acidic residues" evidence="1">
    <location>
        <begin position="1"/>
        <end position="10"/>
    </location>
</feature>
<comment type="caution">
    <text evidence="2">The sequence shown here is derived from an EMBL/GenBank/DDBJ whole genome shotgun (WGS) entry which is preliminary data.</text>
</comment>
<dbReference type="EMBL" id="JAAIUW010000010">
    <property type="protein sequence ID" value="KAF7811108.1"/>
    <property type="molecule type" value="Genomic_DNA"/>
</dbReference>
<dbReference type="AlphaFoldDB" id="A0A834SWZ2"/>
<protein>
    <submittedName>
        <fullName evidence="2">Uncharacterized protein</fullName>
    </submittedName>
</protein>
<proteinExistence type="predicted"/>
<gene>
    <name evidence="2" type="ORF">G2W53_032084</name>
</gene>
<evidence type="ECO:0000313" key="2">
    <source>
        <dbReference type="EMBL" id="KAF7811108.1"/>
    </source>
</evidence>
<name>A0A834SWZ2_9FABA</name>
<reference evidence="2" key="1">
    <citation type="submission" date="2020-09" db="EMBL/GenBank/DDBJ databases">
        <title>Genome-Enabled Discovery of Anthraquinone Biosynthesis in Senna tora.</title>
        <authorList>
            <person name="Kang S.-H."/>
            <person name="Pandey R.P."/>
            <person name="Lee C.-M."/>
            <person name="Sim J.-S."/>
            <person name="Jeong J.-T."/>
            <person name="Choi B.-S."/>
            <person name="Jung M."/>
            <person name="Ginzburg D."/>
            <person name="Zhao K."/>
            <person name="Won S.Y."/>
            <person name="Oh T.-J."/>
            <person name="Yu Y."/>
            <person name="Kim N.-H."/>
            <person name="Lee O.R."/>
            <person name="Lee T.-H."/>
            <person name="Bashyal P."/>
            <person name="Kim T.-S."/>
            <person name="Lee W.-H."/>
            <person name="Kawkins C."/>
            <person name="Kim C.-K."/>
            <person name="Kim J.S."/>
            <person name="Ahn B.O."/>
            <person name="Rhee S.Y."/>
            <person name="Sohng J.K."/>
        </authorList>
    </citation>
    <scope>NUCLEOTIDE SEQUENCE</scope>
    <source>
        <tissue evidence="2">Leaf</tissue>
    </source>
</reference>
<dbReference type="Proteomes" id="UP000634136">
    <property type="component" value="Unassembled WGS sequence"/>
</dbReference>
<feature type="region of interest" description="Disordered" evidence="1">
    <location>
        <begin position="1"/>
        <end position="26"/>
    </location>
</feature>
<evidence type="ECO:0000313" key="3">
    <source>
        <dbReference type="Proteomes" id="UP000634136"/>
    </source>
</evidence>
<organism evidence="2 3">
    <name type="scientific">Senna tora</name>
    <dbReference type="NCBI Taxonomy" id="362788"/>
    <lineage>
        <taxon>Eukaryota</taxon>
        <taxon>Viridiplantae</taxon>
        <taxon>Streptophyta</taxon>
        <taxon>Embryophyta</taxon>
        <taxon>Tracheophyta</taxon>
        <taxon>Spermatophyta</taxon>
        <taxon>Magnoliopsida</taxon>
        <taxon>eudicotyledons</taxon>
        <taxon>Gunneridae</taxon>
        <taxon>Pentapetalae</taxon>
        <taxon>rosids</taxon>
        <taxon>fabids</taxon>
        <taxon>Fabales</taxon>
        <taxon>Fabaceae</taxon>
        <taxon>Caesalpinioideae</taxon>
        <taxon>Cassia clade</taxon>
        <taxon>Senna</taxon>
    </lineage>
</organism>